<accession>A0A914Q1W4</accession>
<dbReference type="AlphaFoldDB" id="A0A914Q1W4"/>
<evidence type="ECO:0000256" key="1">
    <source>
        <dbReference type="SAM" id="MobiDB-lite"/>
    </source>
</evidence>
<organism evidence="2 3">
    <name type="scientific">Panagrolaimus davidi</name>
    <dbReference type="NCBI Taxonomy" id="227884"/>
    <lineage>
        <taxon>Eukaryota</taxon>
        <taxon>Metazoa</taxon>
        <taxon>Ecdysozoa</taxon>
        <taxon>Nematoda</taxon>
        <taxon>Chromadorea</taxon>
        <taxon>Rhabditida</taxon>
        <taxon>Tylenchina</taxon>
        <taxon>Panagrolaimomorpha</taxon>
        <taxon>Panagrolaimoidea</taxon>
        <taxon>Panagrolaimidae</taxon>
        <taxon>Panagrolaimus</taxon>
    </lineage>
</organism>
<feature type="compositionally biased region" description="Low complexity" evidence="1">
    <location>
        <begin position="33"/>
        <end position="69"/>
    </location>
</feature>
<sequence length="153" mass="16827">MSLTIPVRSVIYSLDGRELEKLIQNHLSAHPISPSESSANNSAASVNPAPVTEAAPQPPQNNQTPSAAPQLPPQTEGPQPRTEEPVQQTPAPRRKRREINIENVNESKYANNPELQEILRKAKEEIQETLSKPGNENLKAYYLHGTLTATPLI</sequence>
<feature type="region of interest" description="Disordered" evidence="1">
    <location>
        <begin position="30"/>
        <end position="111"/>
    </location>
</feature>
<proteinExistence type="predicted"/>
<feature type="compositionally biased region" description="Polar residues" evidence="1">
    <location>
        <begin position="102"/>
        <end position="111"/>
    </location>
</feature>
<reference evidence="3" key="1">
    <citation type="submission" date="2022-11" db="UniProtKB">
        <authorList>
            <consortium name="WormBaseParasite"/>
        </authorList>
    </citation>
    <scope>IDENTIFICATION</scope>
</reference>
<keyword evidence="2" id="KW-1185">Reference proteome</keyword>
<dbReference type="WBParaSite" id="PDA_v2.g25142.t1">
    <property type="protein sequence ID" value="PDA_v2.g25142.t1"/>
    <property type="gene ID" value="PDA_v2.g25142"/>
</dbReference>
<evidence type="ECO:0000313" key="2">
    <source>
        <dbReference type="Proteomes" id="UP000887578"/>
    </source>
</evidence>
<protein>
    <submittedName>
        <fullName evidence="3">Uncharacterized protein</fullName>
    </submittedName>
</protein>
<name>A0A914Q1W4_9BILA</name>
<evidence type="ECO:0000313" key="3">
    <source>
        <dbReference type="WBParaSite" id="PDA_v2.g25142.t1"/>
    </source>
</evidence>
<dbReference type="Proteomes" id="UP000887578">
    <property type="component" value="Unplaced"/>
</dbReference>